<gene>
    <name evidence="5" type="ORF">CDAUBV1_LOCUS9423</name>
</gene>
<protein>
    <recommendedName>
        <fullName evidence="4">FAM192A/Fyv6 N-terminal domain-containing protein</fullName>
    </recommendedName>
</protein>
<evidence type="ECO:0000256" key="1">
    <source>
        <dbReference type="ARBA" id="ARBA00004123"/>
    </source>
</evidence>
<dbReference type="Proteomes" id="UP001497525">
    <property type="component" value="Unassembled WGS sequence"/>
</dbReference>
<dbReference type="PANTHER" id="PTHR13495">
    <property type="entry name" value="NEFA-INTERACTING NUCLEAR PROTEIN NIP30"/>
    <property type="match status" value="1"/>
</dbReference>
<keyword evidence="2" id="KW-0539">Nucleus</keyword>
<comment type="subcellular location">
    <subcellularLocation>
        <location evidence="1">Nucleus</location>
    </subcellularLocation>
</comment>
<organism evidence="5 6">
    <name type="scientific">Calicophoron daubneyi</name>
    <name type="common">Rumen fluke</name>
    <name type="synonym">Paramphistomum daubneyi</name>
    <dbReference type="NCBI Taxonomy" id="300641"/>
    <lineage>
        <taxon>Eukaryota</taxon>
        <taxon>Metazoa</taxon>
        <taxon>Spiralia</taxon>
        <taxon>Lophotrochozoa</taxon>
        <taxon>Platyhelminthes</taxon>
        <taxon>Trematoda</taxon>
        <taxon>Digenea</taxon>
        <taxon>Plagiorchiida</taxon>
        <taxon>Pronocephalata</taxon>
        <taxon>Paramphistomoidea</taxon>
        <taxon>Paramphistomidae</taxon>
        <taxon>Calicophoron</taxon>
    </lineage>
</organism>
<name>A0AAV2TGR3_CALDB</name>
<evidence type="ECO:0000259" key="4">
    <source>
        <dbReference type="Pfam" id="PF10187"/>
    </source>
</evidence>
<feature type="compositionally biased region" description="Acidic residues" evidence="3">
    <location>
        <begin position="207"/>
        <end position="223"/>
    </location>
</feature>
<dbReference type="PANTHER" id="PTHR13495:SF0">
    <property type="entry name" value="PSME3-INTERACTING PROTEIN"/>
    <property type="match status" value="1"/>
</dbReference>
<feature type="region of interest" description="Disordered" evidence="3">
    <location>
        <begin position="1"/>
        <end position="25"/>
    </location>
</feature>
<dbReference type="AlphaFoldDB" id="A0AAV2TGR3"/>
<feature type="compositionally biased region" description="Basic and acidic residues" evidence="3">
    <location>
        <begin position="9"/>
        <end position="21"/>
    </location>
</feature>
<evidence type="ECO:0000256" key="3">
    <source>
        <dbReference type="SAM" id="MobiDB-lite"/>
    </source>
</evidence>
<evidence type="ECO:0000256" key="2">
    <source>
        <dbReference type="ARBA" id="ARBA00023242"/>
    </source>
</evidence>
<reference evidence="5" key="1">
    <citation type="submission" date="2024-06" db="EMBL/GenBank/DDBJ databases">
        <authorList>
            <person name="Liu X."/>
            <person name="Lenzi L."/>
            <person name="Haldenby T S."/>
            <person name="Uol C."/>
        </authorList>
    </citation>
    <scope>NUCLEOTIDE SEQUENCE</scope>
</reference>
<accession>A0AAV2TGR3</accession>
<dbReference type="GO" id="GO:0005634">
    <property type="term" value="C:nucleus"/>
    <property type="evidence" value="ECO:0007669"/>
    <property type="project" value="UniProtKB-SubCell"/>
</dbReference>
<comment type="caution">
    <text evidence="5">The sequence shown here is derived from an EMBL/GenBank/DDBJ whole genome shotgun (WGS) entry which is preliminary data.</text>
</comment>
<feature type="region of interest" description="Disordered" evidence="3">
    <location>
        <begin position="140"/>
        <end position="223"/>
    </location>
</feature>
<dbReference type="InterPro" id="IPR039845">
    <property type="entry name" value="FAM192A"/>
</dbReference>
<feature type="domain" description="FAM192A/Fyv6 N-terminal" evidence="4">
    <location>
        <begin position="15"/>
        <end position="96"/>
    </location>
</feature>
<evidence type="ECO:0000313" key="5">
    <source>
        <dbReference type="EMBL" id="CAL5135251.1"/>
    </source>
</evidence>
<dbReference type="Pfam" id="PF10187">
    <property type="entry name" value="FAM192A_Fyv6_N"/>
    <property type="match status" value="1"/>
</dbReference>
<sequence>MSGLGPRFISEKDVETRKKNQEAAGVVEEPYDGRSLYERLQVEKERKQEEYEAANAFKNRVHRLDEEEVEYLQTLAAKRHKIEMENEKEVEKLIKEAQAARPVCSSSGVSESVASRPLPSKTMHSQRALLVNAVKRKSSVDPFTNLLPKRPRNNQEEIPVSRGGELPKSPEAAAHNDTRRHATGLPTNGALHAVGVLPGLANYSSSDSDELSDSDSESTDVEDAACTLLEVAATRGPSSKSPSSEEG</sequence>
<proteinExistence type="predicted"/>
<feature type="compositionally biased region" description="Low complexity" evidence="3">
    <location>
        <begin position="103"/>
        <end position="115"/>
    </location>
</feature>
<evidence type="ECO:0000313" key="6">
    <source>
        <dbReference type="Proteomes" id="UP001497525"/>
    </source>
</evidence>
<dbReference type="EMBL" id="CAXLJL010000256">
    <property type="protein sequence ID" value="CAL5135251.1"/>
    <property type="molecule type" value="Genomic_DNA"/>
</dbReference>
<feature type="region of interest" description="Disordered" evidence="3">
    <location>
        <begin position="99"/>
        <end position="124"/>
    </location>
</feature>
<dbReference type="InterPro" id="IPR019331">
    <property type="entry name" value="FAM192A/Fyv6_N"/>
</dbReference>